<accession>A0A317ZAM9</accession>
<evidence type="ECO:0000313" key="2">
    <source>
        <dbReference type="Proteomes" id="UP000246351"/>
    </source>
</evidence>
<gene>
    <name evidence="1" type="ORF">DD924_03455</name>
</gene>
<dbReference type="Proteomes" id="UP000246351">
    <property type="component" value="Unassembled WGS sequence"/>
</dbReference>
<name>A0A317ZAM9_STAPS</name>
<evidence type="ECO:0000313" key="1">
    <source>
        <dbReference type="EMBL" id="PWZ99291.1"/>
    </source>
</evidence>
<dbReference type="EMBL" id="QEIV01000273">
    <property type="protein sequence ID" value="PWZ99291.1"/>
    <property type="molecule type" value="Genomic_DNA"/>
</dbReference>
<dbReference type="AlphaFoldDB" id="A0A317ZAM9"/>
<comment type="caution">
    <text evidence="1">The sequence shown here is derived from an EMBL/GenBank/DDBJ whole genome shotgun (WGS) entry which is preliminary data.</text>
</comment>
<protein>
    <submittedName>
        <fullName evidence="1">Transcriptional regulator</fullName>
    </submittedName>
</protein>
<proteinExistence type="predicted"/>
<sequence length="29" mass="3426">VREVLDQTTLQSLADYQDKDALEGYMFYI</sequence>
<reference evidence="1 2" key="1">
    <citation type="journal article" date="2018" name="Vet. Microbiol.">
        <title>Clonal diversity and geographic distribution of methicillin-resistant Staphylococcus pseudintermedius from Australian animals: Discovery of novel sequence types.</title>
        <authorList>
            <person name="Worthing K.A."/>
            <person name="Abraham S."/>
            <person name="Coombs G.W."/>
            <person name="Pang S."/>
            <person name="Saputra S."/>
            <person name="Jordan D."/>
            <person name="Trott D.J."/>
            <person name="Norris J.M."/>
        </authorList>
    </citation>
    <scope>NUCLEOTIDE SEQUENCE [LARGE SCALE GENOMIC DNA]</scope>
    <source>
        <strain evidence="1 2">ST71 3</strain>
    </source>
</reference>
<feature type="non-terminal residue" evidence="1">
    <location>
        <position position="1"/>
    </location>
</feature>
<organism evidence="1 2">
    <name type="scientific">Staphylococcus pseudintermedius</name>
    <dbReference type="NCBI Taxonomy" id="283734"/>
    <lineage>
        <taxon>Bacteria</taxon>
        <taxon>Bacillati</taxon>
        <taxon>Bacillota</taxon>
        <taxon>Bacilli</taxon>
        <taxon>Bacillales</taxon>
        <taxon>Staphylococcaceae</taxon>
        <taxon>Staphylococcus</taxon>
        <taxon>Staphylococcus intermedius group</taxon>
    </lineage>
</organism>